<evidence type="ECO:0000313" key="3">
    <source>
        <dbReference type="Proteomes" id="UP000316626"/>
    </source>
</evidence>
<proteinExistence type="predicted"/>
<protein>
    <submittedName>
        <fullName evidence="2">Uncharacterized protein</fullName>
    </submittedName>
</protein>
<sequence length="215" mass="24548">MQKLMLLLIPILFLFACEQNQTNSTKPETAPEDEQTPIAVKEQSTPDITRSTFFMGDKSSAQFKGEGNEYASYTLKTDYLYDHYVSTYEDNGGTVMQRIYRISNDKITIVLEVAEAYETNNPTLEELDAMPDLKIYLAGPFDVGTKFDGWKIISTSDTLATATQNFQDVIVIEKIEKESKIRKYFAKDFGEIKREFIMNTNGEENIISSTFEKIM</sequence>
<dbReference type="Proteomes" id="UP000316626">
    <property type="component" value="Unassembled WGS sequence"/>
</dbReference>
<dbReference type="PROSITE" id="PS51257">
    <property type="entry name" value="PROKAR_LIPOPROTEIN"/>
    <property type="match status" value="1"/>
</dbReference>
<feature type="signal peptide" evidence="1">
    <location>
        <begin position="1"/>
        <end position="16"/>
    </location>
</feature>
<accession>A0A544TTA0</accession>
<dbReference type="OrthoDB" id="2870421at2"/>
<keyword evidence="1" id="KW-0732">Signal</keyword>
<name>A0A544TTA0_9BACI</name>
<organism evidence="2 3">
    <name type="scientific">Psychrobacillus vulpis</name>
    <dbReference type="NCBI Taxonomy" id="2325572"/>
    <lineage>
        <taxon>Bacteria</taxon>
        <taxon>Bacillati</taxon>
        <taxon>Bacillota</taxon>
        <taxon>Bacilli</taxon>
        <taxon>Bacillales</taxon>
        <taxon>Bacillaceae</taxon>
        <taxon>Psychrobacillus</taxon>
    </lineage>
</organism>
<evidence type="ECO:0000256" key="1">
    <source>
        <dbReference type="SAM" id="SignalP"/>
    </source>
</evidence>
<comment type="caution">
    <text evidence="2">The sequence shown here is derived from an EMBL/GenBank/DDBJ whole genome shotgun (WGS) entry which is preliminary data.</text>
</comment>
<keyword evidence="3" id="KW-1185">Reference proteome</keyword>
<gene>
    <name evidence="2" type="ORF">FG384_06130</name>
</gene>
<reference evidence="2 3" key="1">
    <citation type="submission" date="2019-06" db="EMBL/GenBank/DDBJ databases">
        <title>Psychrobacillus vulpis sp. nov., a new species isolated from feces of a red fox that inhabits in The Tablas de Daimiel Natural Park, Albacete, Spain.</title>
        <authorList>
            <person name="Rodriguez M."/>
            <person name="Reina J.C."/>
            <person name="Bejar V."/>
            <person name="Llamas I."/>
        </authorList>
    </citation>
    <scope>NUCLEOTIDE SEQUENCE [LARGE SCALE GENOMIC DNA]</scope>
    <source>
        <strain evidence="2 3">Z8</strain>
    </source>
</reference>
<dbReference type="RefSeq" id="WP_142641708.1">
    <property type="nucleotide sequence ID" value="NZ_VDGI01000004.1"/>
</dbReference>
<evidence type="ECO:0000313" key="2">
    <source>
        <dbReference type="EMBL" id="TQR20669.1"/>
    </source>
</evidence>
<feature type="chain" id="PRO_5039191361" evidence="1">
    <location>
        <begin position="17"/>
        <end position="215"/>
    </location>
</feature>
<dbReference type="AlphaFoldDB" id="A0A544TTA0"/>
<dbReference type="EMBL" id="VDGI01000004">
    <property type="protein sequence ID" value="TQR20669.1"/>
    <property type="molecule type" value="Genomic_DNA"/>
</dbReference>